<dbReference type="InParanoid" id="E4X3C2"/>
<organism evidence="3">
    <name type="scientific">Oikopleura dioica</name>
    <name type="common">Tunicate</name>
    <dbReference type="NCBI Taxonomy" id="34765"/>
    <lineage>
        <taxon>Eukaryota</taxon>
        <taxon>Metazoa</taxon>
        <taxon>Chordata</taxon>
        <taxon>Tunicata</taxon>
        <taxon>Appendicularia</taxon>
        <taxon>Copelata</taxon>
        <taxon>Oikopleuridae</taxon>
        <taxon>Oikopleura</taxon>
    </lineage>
</organism>
<dbReference type="OrthoDB" id="10417005at2759"/>
<feature type="chain" id="PRO_5003190857" description="Phospholipase A2 domain-containing protein" evidence="2">
    <location>
        <begin position="24"/>
        <end position="286"/>
    </location>
</feature>
<keyword evidence="2" id="KW-0732">Signal</keyword>
<name>E4X3C2_OIKDI</name>
<evidence type="ECO:0000256" key="1">
    <source>
        <dbReference type="SAM" id="MobiDB-lite"/>
    </source>
</evidence>
<dbReference type="EMBL" id="FN653023">
    <property type="protein sequence ID" value="CBY18126.1"/>
    <property type="molecule type" value="Genomic_DNA"/>
</dbReference>
<proteinExistence type="predicted"/>
<sequence>MKLFKSFLFAVALSQAPTESSEAVTGLSERGRKNKKPKYTTLPPTTTTYAPTTFAPTTEEPTTTSTTTTTEAVTTTTETADITTTPYAPPEAYEPVQTNEPVQPQEQYTDYKPDNSNAIVAAILDDVVANRPLRPDSDEEAAELARKAEQKDFSRYCWRCTVGGNYPLTKAGLAEAQNKCVMEGHIDVCYRGNNGCYTETRLSPGQAGETFLTMVDMGCQDYDQCKNSQKASGMFNYKNPQCKPNGKQSHCKNCCEGEKQCNLAFVARRGLNQQDISVWQNHERSL</sequence>
<keyword evidence="4" id="KW-1185">Reference proteome</keyword>
<evidence type="ECO:0000256" key="2">
    <source>
        <dbReference type="SAM" id="SignalP"/>
    </source>
</evidence>
<feature type="region of interest" description="Disordered" evidence="1">
    <location>
        <begin position="15"/>
        <end position="97"/>
    </location>
</feature>
<reference evidence="3" key="1">
    <citation type="journal article" date="2010" name="Science">
        <title>Plasticity of animal genome architecture unmasked by rapid evolution of a pelagic tunicate.</title>
        <authorList>
            <person name="Denoeud F."/>
            <person name="Henriet S."/>
            <person name="Mungpakdee S."/>
            <person name="Aury J.M."/>
            <person name="Da Silva C."/>
            <person name="Brinkmann H."/>
            <person name="Mikhaleva J."/>
            <person name="Olsen L.C."/>
            <person name="Jubin C."/>
            <person name="Canestro C."/>
            <person name="Bouquet J.M."/>
            <person name="Danks G."/>
            <person name="Poulain J."/>
            <person name="Campsteijn C."/>
            <person name="Adamski M."/>
            <person name="Cross I."/>
            <person name="Yadetie F."/>
            <person name="Muffato M."/>
            <person name="Louis A."/>
            <person name="Butcher S."/>
            <person name="Tsagkogeorga G."/>
            <person name="Konrad A."/>
            <person name="Singh S."/>
            <person name="Jensen M.F."/>
            <person name="Cong E.H."/>
            <person name="Eikeseth-Otteraa H."/>
            <person name="Noel B."/>
            <person name="Anthouard V."/>
            <person name="Porcel B.M."/>
            <person name="Kachouri-Lafond R."/>
            <person name="Nishino A."/>
            <person name="Ugolini M."/>
            <person name="Chourrout P."/>
            <person name="Nishida H."/>
            <person name="Aasland R."/>
            <person name="Huzurbazar S."/>
            <person name="Westhof E."/>
            <person name="Delsuc F."/>
            <person name="Lehrach H."/>
            <person name="Reinhardt R."/>
            <person name="Weissenbach J."/>
            <person name="Roy S.W."/>
            <person name="Artiguenave F."/>
            <person name="Postlethwait J.H."/>
            <person name="Manak J.R."/>
            <person name="Thompson E.M."/>
            <person name="Jaillon O."/>
            <person name="Du Pasquier L."/>
            <person name="Boudinot P."/>
            <person name="Liberles D.A."/>
            <person name="Volff J.N."/>
            <person name="Philippe H."/>
            <person name="Lenhard B."/>
            <person name="Roest Crollius H."/>
            <person name="Wincker P."/>
            <person name="Chourrout D."/>
        </authorList>
    </citation>
    <scope>NUCLEOTIDE SEQUENCE [LARGE SCALE GENOMIC DNA]</scope>
</reference>
<protein>
    <recommendedName>
        <fullName evidence="5">Phospholipase A2 domain-containing protein</fullName>
    </recommendedName>
</protein>
<evidence type="ECO:0008006" key="5">
    <source>
        <dbReference type="Google" id="ProtNLM"/>
    </source>
</evidence>
<evidence type="ECO:0000313" key="4">
    <source>
        <dbReference type="Proteomes" id="UP000001307"/>
    </source>
</evidence>
<accession>E4X3C2</accession>
<evidence type="ECO:0000313" key="3">
    <source>
        <dbReference type="EMBL" id="CBY18126.1"/>
    </source>
</evidence>
<feature type="compositionally biased region" description="Low complexity" evidence="1">
    <location>
        <begin position="40"/>
        <end position="86"/>
    </location>
</feature>
<dbReference type="AlphaFoldDB" id="E4X3C2"/>
<dbReference type="Proteomes" id="UP000001307">
    <property type="component" value="Unassembled WGS sequence"/>
</dbReference>
<gene>
    <name evidence="3" type="ORF">GSOID_T00017763001</name>
</gene>
<feature type="signal peptide" evidence="2">
    <location>
        <begin position="1"/>
        <end position="23"/>
    </location>
</feature>